<dbReference type="Gene3D" id="3.30.530.20">
    <property type="match status" value="1"/>
</dbReference>
<organism evidence="1 2">
    <name type="scientific">Actinomyces slackii</name>
    <dbReference type="NCBI Taxonomy" id="52774"/>
    <lineage>
        <taxon>Bacteria</taxon>
        <taxon>Bacillati</taxon>
        <taxon>Actinomycetota</taxon>
        <taxon>Actinomycetes</taxon>
        <taxon>Actinomycetales</taxon>
        <taxon>Actinomycetaceae</taxon>
        <taxon>Actinomyces</taxon>
    </lineage>
</organism>
<evidence type="ECO:0000313" key="2">
    <source>
        <dbReference type="Proteomes" id="UP000276899"/>
    </source>
</evidence>
<protein>
    <recommendedName>
        <fullName evidence="3">Polyketide cyclase / dehydrase and lipid transport</fullName>
    </recommendedName>
</protein>
<dbReference type="AlphaFoldDB" id="A0A448KAR1"/>
<dbReference type="STRING" id="1278298.GCA_000428685_00146"/>
<sequence>MIRNVHERSIQAGAEAAGALLDGLGRPGDRLWPAQLWEPMVLDRPLAVGADGGHGSIRYRVVEYEPGQRVRFAFTPGTGIEGFHELEIQALPGGRCRMRHVLMGRARGTMRLLFPVLVESLHDAVIEDLLDNAERELTGRVRRPARHPAWVRLWSRRERRG</sequence>
<dbReference type="RefSeq" id="WP_026426322.1">
    <property type="nucleotide sequence ID" value="NZ_CBCRWE010000005.1"/>
</dbReference>
<evidence type="ECO:0000313" key="1">
    <source>
        <dbReference type="EMBL" id="VEG74006.1"/>
    </source>
</evidence>
<keyword evidence="2" id="KW-1185">Reference proteome</keyword>
<dbReference type="KEGG" id="asla:NCTC11923_00623"/>
<gene>
    <name evidence="1" type="ORF">NCTC11923_00623</name>
</gene>
<dbReference type="Proteomes" id="UP000276899">
    <property type="component" value="Chromosome"/>
</dbReference>
<reference evidence="1 2" key="1">
    <citation type="submission" date="2018-12" db="EMBL/GenBank/DDBJ databases">
        <authorList>
            <consortium name="Pathogen Informatics"/>
        </authorList>
    </citation>
    <scope>NUCLEOTIDE SEQUENCE [LARGE SCALE GENOMIC DNA]</scope>
    <source>
        <strain evidence="1 2">NCTC11923</strain>
    </source>
</reference>
<proteinExistence type="predicted"/>
<dbReference type="EMBL" id="LR134363">
    <property type="protein sequence ID" value="VEG74006.1"/>
    <property type="molecule type" value="Genomic_DNA"/>
</dbReference>
<dbReference type="SUPFAM" id="SSF55961">
    <property type="entry name" value="Bet v1-like"/>
    <property type="match status" value="1"/>
</dbReference>
<evidence type="ECO:0008006" key="3">
    <source>
        <dbReference type="Google" id="ProtNLM"/>
    </source>
</evidence>
<accession>A0A448KAR1</accession>
<name>A0A448KAR1_9ACTO</name>
<dbReference type="InterPro" id="IPR023393">
    <property type="entry name" value="START-like_dom_sf"/>
</dbReference>